<dbReference type="AlphaFoldDB" id="A0A1S3K0G0"/>
<dbReference type="GO" id="GO:0005634">
    <property type="term" value="C:nucleus"/>
    <property type="evidence" value="ECO:0007669"/>
    <property type="project" value="TreeGrafter"/>
</dbReference>
<evidence type="ECO:0000256" key="2">
    <source>
        <dbReference type="SAM" id="MobiDB-lite"/>
    </source>
</evidence>
<keyword evidence="1" id="KW-0175">Coiled coil</keyword>
<evidence type="ECO:0000313" key="4">
    <source>
        <dbReference type="Proteomes" id="UP000085678"/>
    </source>
</evidence>
<gene>
    <name evidence="5" type="primary">LOC106177574</name>
</gene>
<sequence>MSSLTTVTCSSPRSDVSGMEEGHGPDACYRRRSRKQNFSHLETSMIMKKVEKHIHILLDKNTDKETNLAKHRIMWEITEAVNSLGESKRTIQEVKDKWRNLKQTAKREIAAFIEAQNKGMAASTQQSLPVIAPNQDSNSSVIEVKVECENYEKDTDTGSNAEEEKQDGPPQISSIKKLLDNTPLTSSLSPRISSLGPWDTRCNLPSVSSIRNLVKQTSDCTSSEANVDSRLSVSSAPAATGAQSKSADFIPQNVGTHSRDKHTSEEYNHPKTTKSFVNHSRPADYSSRAANSTKDQSRVQDSLSQVTTSDSHASCSNPNVEHSQLDVSQETMNKLQYEVLMLQKRKLDLEMENMQLMNKKLKMEISLLESRAYAPQIVLNPLGGTGNTFSGT</sequence>
<dbReference type="OrthoDB" id="10046272at2759"/>
<evidence type="ECO:0000313" key="5">
    <source>
        <dbReference type="RefSeq" id="XP_013415849.1"/>
    </source>
</evidence>
<dbReference type="PANTHER" id="PTHR23098:SF16">
    <property type="entry name" value="REGULATORY PROTEIN ZESTE"/>
    <property type="match status" value="1"/>
</dbReference>
<feature type="region of interest" description="Disordered" evidence="2">
    <location>
        <begin position="151"/>
        <end position="175"/>
    </location>
</feature>
<dbReference type="InParanoid" id="A0A1S3K0G0"/>
<dbReference type="Proteomes" id="UP000085678">
    <property type="component" value="Unplaced"/>
</dbReference>
<feature type="region of interest" description="Disordered" evidence="2">
    <location>
        <begin position="1"/>
        <end position="28"/>
    </location>
</feature>
<dbReference type="Pfam" id="PF13873">
    <property type="entry name" value="Myb_DNA-bind_5"/>
    <property type="match status" value="1"/>
</dbReference>
<name>A0A1S3K0G0_LINAN</name>
<feature type="compositionally biased region" description="Basic and acidic residues" evidence="2">
    <location>
        <begin position="257"/>
        <end position="269"/>
    </location>
</feature>
<feature type="compositionally biased region" description="Basic and acidic residues" evidence="2">
    <location>
        <begin position="151"/>
        <end position="167"/>
    </location>
</feature>
<evidence type="ECO:0000259" key="3">
    <source>
        <dbReference type="Pfam" id="PF13873"/>
    </source>
</evidence>
<dbReference type="PANTHER" id="PTHR23098">
    <property type="entry name" value="AGAP001331-PA-RELATED"/>
    <property type="match status" value="1"/>
</dbReference>
<feature type="domain" description="Myb/SANT-like DNA-binding" evidence="3">
    <location>
        <begin position="34"/>
        <end position="110"/>
    </location>
</feature>
<dbReference type="STRING" id="7574.A0A1S3K0G0"/>
<feature type="coiled-coil region" evidence="1">
    <location>
        <begin position="332"/>
        <end position="371"/>
    </location>
</feature>
<dbReference type="GeneID" id="106177574"/>
<dbReference type="RefSeq" id="XP_013415849.1">
    <property type="nucleotide sequence ID" value="XM_013560395.1"/>
</dbReference>
<proteinExistence type="predicted"/>
<keyword evidence="4" id="KW-1185">Reference proteome</keyword>
<feature type="compositionally biased region" description="Polar residues" evidence="2">
    <location>
        <begin position="236"/>
        <end position="246"/>
    </location>
</feature>
<dbReference type="KEGG" id="lak:106177574"/>
<feature type="region of interest" description="Disordered" evidence="2">
    <location>
        <begin position="236"/>
        <end position="326"/>
    </location>
</feature>
<reference evidence="5" key="1">
    <citation type="submission" date="2025-08" db="UniProtKB">
        <authorList>
            <consortium name="RefSeq"/>
        </authorList>
    </citation>
    <scope>IDENTIFICATION</scope>
    <source>
        <tissue evidence="5">Gonads</tissue>
    </source>
</reference>
<protein>
    <submittedName>
        <fullName evidence="5">t-SNARE domain-containing protein 1</fullName>
    </submittedName>
</protein>
<dbReference type="InterPro" id="IPR028002">
    <property type="entry name" value="Myb_DNA-bind_5"/>
</dbReference>
<organism evidence="4 5">
    <name type="scientific">Lingula anatina</name>
    <name type="common">Brachiopod</name>
    <name type="synonym">Lingula unguis</name>
    <dbReference type="NCBI Taxonomy" id="7574"/>
    <lineage>
        <taxon>Eukaryota</taxon>
        <taxon>Metazoa</taxon>
        <taxon>Spiralia</taxon>
        <taxon>Lophotrochozoa</taxon>
        <taxon>Brachiopoda</taxon>
        <taxon>Linguliformea</taxon>
        <taxon>Lingulata</taxon>
        <taxon>Lingulida</taxon>
        <taxon>Linguloidea</taxon>
        <taxon>Lingulidae</taxon>
        <taxon>Lingula</taxon>
    </lineage>
</organism>
<evidence type="ECO:0000256" key="1">
    <source>
        <dbReference type="SAM" id="Coils"/>
    </source>
</evidence>
<accession>A0A1S3K0G0</accession>
<feature type="compositionally biased region" description="Polar residues" evidence="2">
    <location>
        <begin position="1"/>
        <end position="14"/>
    </location>
</feature>
<dbReference type="OMA" id="RIMWEIT"/>
<feature type="compositionally biased region" description="Polar residues" evidence="2">
    <location>
        <begin position="288"/>
        <end position="326"/>
    </location>
</feature>